<gene>
    <name evidence="1" type="ORF">Rt10032_c15g5432</name>
</gene>
<name>A0A511KNC7_RHOTO</name>
<dbReference type="PANTHER" id="PTHR47473:SF1">
    <property type="entry name" value="METHYLTRANSFERASE DOMAIN-CONTAINING PROTEIN"/>
    <property type="match status" value="1"/>
</dbReference>
<dbReference type="InterPro" id="IPR029063">
    <property type="entry name" value="SAM-dependent_MTases_sf"/>
</dbReference>
<sequence length="221" mass="24835">MSSKMLLLGAAGGLGLYFRPLQAQLTTYTQHAGMSAWLLGAGIAIIALSGFARELVTAWTFAWNCFLQPLGKNASQEGRLNRFYQGQAAIYDKTRAKLLRGRTTMLKLSAAHLREQRRKNPNKRLIWLDIGGGTGWNYFPIKEFDAVYVLDLCGPLLEVSRKRFEARGWKNVQCLLQDATHFVLPEWTEEGLGEEGGLDFVTMSYSLRQVVFLLDQRKAAS</sequence>
<dbReference type="SUPFAM" id="SSF53335">
    <property type="entry name" value="S-adenosyl-L-methionine-dependent methyltransferases"/>
    <property type="match status" value="1"/>
</dbReference>
<organism evidence="1 2">
    <name type="scientific">Rhodotorula toruloides</name>
    <name type="common">Yeast</name>
    <name type="synonym">Rhodosporidium toruloides</name>
    <dbReference type="NCBI Taxonomy" id="5286"/>
    <lineage>
        <taxon>Eukaryota</taxon>
        <taxon>Fungi</taxon>
        <taxon>Dikarya</taxon>
        <taxon>Basidiomycota</taxon>
        <taxon>Pucciniomycotina</taxon>
        <taxon>Microbotryomycetes</taxon>
        <taxon>Sporidiobolales</taxon>
        <taxon>Sporidiobolaceae</taxon>
        <taxon>Rhodotorula</taxon>
    </lineage>
</organism>
<evidence type="ECO:0000313" key="2">
    <source>
        <dbReference type="Proteomes" id="UP000321518"/>
    </source>
</evidence>
<dbReference type="CDD" id="cd02440">
    <property type="entry name" value="AdoMet_MTases"/>
    <property type="match status" value="1"/>
</dbReference>
<dbReference type="EMBL" id="BJWK01000015">
    <property type="protein sequence ID" value="GEM11415.1"/>
    <property type="molecule type" value="Genomic_DNA"/>
</dbReference>
<dbReference type="AlphaFoldDB" id="A0A511KNC7"/>
<protein>
    <submittedName>
        <fullName evidence="1">Betaine lipid synthase</fullName>
    </submittedName>
</protein>
<dbReference type="Proteomes" id="UP000321518">
    <property type="component" value="Unassembled WGS sequence"/>
</dbReference>
<evidence type="ECO:0000313" key="1">
    <source>
        <dbReference type="EMBL" id="GEM11415.1"/>
    </source>
</evidence>
<accession>A0A511KNC7</accession>
<dbReference type="PANTHER" id="PTHR47473">
    <property type="entry name" value="BTA1P"/>
    <property type="match status" value="1"/>
</dbReference>
<comment type="caution">
    <text evidence="1">The sequence shown here is derived from an EMBL/GenBank/DDBJ whole genome shotgun (WGS) entry which is preliminary data.</text>
</comment>
<dbReference type="OrthoDB" id="10253390at2759"/>
<proteinExistence type="predicted"/>
<dbReference type="Gene3D" id="3.40.50.150">
    <property type="entry name" value="Vaccinia Virus protein VP39"/>
    <property type="match status" value="1"/>
</dbReference>
<reference evidence="1 2" key="1">
    <citation type="submission" date="2019-07" db="EMBL/GenBank/DDBJ databases">
        <title>Rhodotorula toruloides NBRC10032 genome sequencing.</title>
        <authorList>
            <person name="Shida Y."/>
            <person name="Takaku H."/>
            <person name="Ogasawara W."/>
            <person name="Mori K."/>
        </authorList>
    </citation>
    <scope>NUCLEOTIDE SEQUENCE [LARGE SCALE GENOMIC DNA]</scope>
    <source>
        <strain evidence="1 2">NBRC10032</strain>
    </source>
</reference>